<name>A0AC34RJE8_9BILA</name>
<sequence>MYCLQRLLPLLLIPKRLVHPSFLFYEAIIVWIYTISFILERKPCASCLIIFITAVAIFCYLDPDGCALWPSCETVLNGEMCKYVFDSIKSKELKA</sequence>
<protein>
    <submittedName>
        <fullName evidence="2">Bladder cancer-associated protein</fullName>
    </submittedName>
</protein>
<organism evidence="1 2">
    <name type="scientific">Panagrolaimus sp. JU765</name>
    <dbReference type="NCBI Taxonomy" id="591449"/>
    <lineage>
        <taxon>Eukaryota</taxon>
        <taxon>Metazoa</taxon>
        <taxon>Ecdysozoa</taxon>
        <taxon>Nematoda</taxon>
        <taxon>Chromadorea</taxon>
        <taxon>Rhabditida</taxon>
        <taxon>Tylenchina</taxon>
        <taxon>Panagrolaimomorpha</taxon>
        <taxon>Panagrolaimoidea</taxon>
        <taxon>Panagrolaimidae</taxon>
        <taxon>Panagrolaimus</taxon>
    </lineage>
</organism>
<evidence type="ECO:0000313" key="2">
    <source>
        <dbReference type="WBParaSite" id="JU765_v2.g742.t1"/>
    </source>
</evidence>
<reference evidence="2" key="1">
    <citation type="submission" date="2022-11" db="UniProtKB">
        <authorList>
            <consortium name="WormBaseParasite"/>
        </authorList>
    </citation>
    <scope>IDENTIFICATION</scope>
</reference>
<dbReference type="WBParaSite" id="JU765_v2.g742.t1">
    <property type="protein sequence ID" value="JU765_v2.g742.t1"/>
    <property type="gene ID" value="JU765_v2.g742"/>
</dbReference>
<accession>A0AC34RJE8</accession>
<dbReference type="Proteomes" id="UP000887576">
    <property type="component" value="Unplaced"/>
</dbReference>
<proteinExistence type="predicted"/>
<evidence type="ECO:0000313" key="1">
    <source>
        <dbReference type="Proteomes" id="UP000887576"/>
    </source>
</evidence>